<organism evidence="2 3">
    <name type="scientific">Sediminicola luteus</name>
    <dbReference type="NCBI Taxonomy" id="319238"/>
    <lineage>
        <taxon>Bacteria</taxon>
        <taxon>Pseudomonadati</taxon>
        <taxon>Bacteroidota</taxon>
        <taxon>Flavobacteriia</taxon>
        <taxon>Flavobacteriales</taxon>
        <taxon>Flavobacteriaceae</taxon>
        <taxon>Sediminicola</taxon>
    </lineage>
</organism>
<protein>
    <recommendedName>
        <fullName evidence="4">DUF3592 domain-containing protein</fullName>
    </recommendedName>
</protein>
<evidence type="ECO:0000256" key="1">
    <source>
        <dbReference type="SAM" id="Phobius"/>
    </source>
</evidence>
<keyword evidence="1" id="KW-0472">Membrane</keyword>
<feature type="transmembrane region" description="Helical" evidence="1">
    <location>
        <begin position="113"/>
        <end position="135"/>
    </location>
</feature>
<feature type="transmembrane region" description="Helical" evidence="1">
    <location>
        <begin position="6"/>
        <end position="23"/>
    </location>
</feature>
<dbReference type="AlphaFoldDB" id="A0A2A4G7K3"/>
<reference evidence="2 3" key="1">
    <citation type="submission" date="2017-04" db="EMBL/GenBank/DDBJ databases">
        <title>A new member of the family Flavobacteriaceae isolated from ascidians.</title>
        <authorList>
            <person name="Chen L."/>
        </authorList>
    </citation>
    <scope>NUCLEOTIDE SEQUENCE [LARGE SCALE GENOMIC DNA]</scope>
    <source>
        <strain evidence="2 3">HQA918</strain>
    </source>
</reference>
<dbReference type="Proteomes" id="UP000219559">
    <property type="component" value="Unassembled WGS sequence"/>
</dbReference>
<dbReference type="EMBL" id="NBWU01000003">
    <property type="protein sequence ID" value="PCE64411.1"/>
    <property type="molecule type" value="Genomic_DNA"/>
</dbReference>
<keyword evidence="1" id="KW-0812">Transmembrane</keyword>
<proteinExistence type="predicted"/>
<dbReference type="RefSeq" id="WP_097440533.1">
    <property type="nucleotide sequence ID" value="NZ_KZ300476.1"/>
</dbReference>
<comment type="caution">
    <text evidence="2">The sequence shown here is derived from an EMBL/GenBank/DDBJ whole genome shotgun (WGS) entry which is preliminary data.</text>
</comment>
<evidence type="ECO:0000313" key="2">
    <source>
        <dbReference type="EMBL" id="PCE64411.1"/>
    </source>
</evidence>
<name>A0A2A4G7K3_9FLAO</name>
<evidence type="ECO:0000313" key="3">
    <source>
        <dbReference type="Proteomes" id="UP000219559"/>
    </source>
</evidence>
<keyword evidence="3" id="KW-1185">Reference proteome</keyword>
<sequence length="139" mass="16329">MVGFYIFLGLALVGMAGFFYTYFQSKTFKESAKKVKASVIKVERQVSYDRENNTETVSYYPVFRVRYNNKNYQQRSNVGQNPPRYKQGDQPVVWFHLEPTGDYRIKETGWFSLNFGWVLCLAATAIMLLFAYYFYAQLP</sequence>
<accession>A0A2A4G7K3</accession>
<evidence type="ECO:0008006" key="4">
    <source>
        <dbReference type="Google" id="ProtNLM"/>
    </source>
</evidence>
<gene>
    <name evidence="2" type="ORF">B7P33_08965</name>
</gene>
<keyword evidence="1" id="KW-1133">Transmembrane helix</keyword>